<dbReference type="InterPro" id="IPR005175">
    <property type="entry name" value="PPC_dom"/>
</dbReference>
<keyword evidence="5 7" id="KW-0804">Transcription</keyword>
<evidence type="ECO:0000256" key="3">
    <source>
        <dbReference type="ARBA" id="ARBA00023015"/>
    </source>
</evidence>
<dbReference type="eggNOG" id="ENOG502R1P2">
    <property type="taxonomic scope" value="Eukaryota"/>
</dbReference>
<dbReference type="PANTHER" id="PTHR31500">
    <property type="entry name" value="AT-HOOK MOTIF NUCLEAR-LOCALIZED PROTEIN 9"/>
    <property type="match status" value="1"/>
</dbReference>
<evidence type="ECO:0000313" key="11">
    <source>
        <dbReference type="Proteomes" id="UP000029120"/>
    </source>
</evidence>
<comment type="subcellular location">
    <subcellularLocation>
        <location evidence="2 7">Nucleus</location>
    </subcellularLocation>
</comment>
<evidence type="ECO:0000256" key="1">
    <source>
        <dbReference type="ARBA" id="ARBA00003687"/>
    </source>
</evidence>
<comment type="domain">
    <text evidence="7">The PPC domain mediates interactions between AHL proteins.</text>
</comment>
<feature type="region of interest" description="Disordered" evidence="8">
    <location>
        <begin position="1"/>
        <end position="108"/>
    </location>
</feature>
<protein>
    <recommendedName>
        <fullName evidence="7">AT-hook motif nuclear-localized protein</fullName>
    </recommendedName>
</protein>
<dbReference type="InterPro" id="IPR039605">
    <property type="entry name" value="AHL"/>
</dbReference>
<feature type="compositionally biased region" description="Basic residues" evidence="8">
    <location>
        <begin position="49"/>
        <end position="61"/>
    </location>
</feature>
<evidence type="ECO:0000256" key="2">
    <source>
        <dbReference type="ARBA" id="ARBA00004123"/>
    </source>
</evidence>
<feature type="compositionally biased region" description="Low complexity" evidence="8">
    <location>
        <begin position="8"/>
        <end position="17"/>
    </location>
</feature>
<dbReference type="PROSITE" id="PS51742">
    <property type="entry name" value="PPC"/>
    <property type="match status" value="1"/>
</dbReference>
<dbReference type="SUPFAM" id="SSF117856">
    <property type="entry name" value="AF0104/ALDC/Ptd012-like"/>
    <property type="match status" value="1"/>
</dbReference>
<keyword evidence="11" id="KW-1185">Reference proteome</keyword>
<feature type="region of interest" description="Disordered" evidence="8">
    <location>
        <begin position="123"/>
        <end position="166"/>
    </location>
</feature>
<reference evidence="11" key="1">
    <citation type="journal article" date="2015" name="Nat. Plants">
        <title>Genome expansion of Arabis alpina linked with retrotransposition and reduced symmetric DNA methylation.</title>
        <authorList>
            <person name="Willing E.M."/>
            <person name="Rawat V."/>
            <person name="Mandakova T."/>
            <person name="Maumus F."/>
            <person name="James G.V."/>
            <person name="Nordstroem K.J."/>
            <person name="Becker C."/>
            <person name="Warthmann N."/>
            <person name="Chica C."/>
            <person name="Szarzynska B."/>
            <person name="Zytnicki M."/>
            <person name="Albani M.C."/>
            <person name="Kiefer C."/>
            <person name="Bergonzi S."/>
            <person name="Castaings L."/>
            <person name="Mateos J.L."/>
            <person name="Berns M.C."/>
            <person name="Bujdoso N."/>
            <person name="Piofczyk T."/>
            <person name="de Lorenzo L."/>
            <person name="Barrero-Sicilia C."/>
            <person name="Mateos I."/>
            <person name="Piednoel M."/>
            <person name="Hagmann J."/>
            <person name="Chen-Min-Tao R."/>
            <person name="Iglesias-Fernandez R."/>
            <person name="Schuster S.C."/>
            <person name="Alonso-Blanco C."/>
            <person name="Roudier F."/>
            <person name="Carbonero P."/>
            <person name="Paz-Ares J."/>
            <person name="Davis S.J."/>
            <person name="Pecinka A."/>
            <person name="Quesneville H."/>
            <person name="Colot V."/>
            <person name="Lysak M.A."/>
            <person name="Weigel D."/>
            <person name="Coupland G."/>
            <person name="Schneeberger K."/>
        </authorList>
    </citation>
    <scope>NUCLEOTIDE SEQUENCE [LARGE SCALE GENOMIC DNA]</scope>
    <source>
        <strain evidence="11">cv. Pajares</strain>
    </source>
</reference>
<dbReference type="CDD" id="cd11378">
    <property type="entry name" value="DUF296"/>
    <property type="match status" value="1"/>
</dbReference>
<dbReference type="Proteomes" id="UP000029120">
    <property type="component" value="Chromosome 7"/>
</dbReference>
<dbReference type="Pfam" id="PF03479">
    <property type="entry name" value="PCC"/>
    <property type="match status" value="1"/>
</dbReference>
<comment type="function">
    <text evidence="1 7">Transcription factor that specifically binds AT-rich DNA sequences related to the nuclear matrix attachment regions (MARs).</text>
</comment>
<feature type="domain" description="PPC" evidence="9">
    <location>
        <begin position="171"/>
        <end position="314"/>
    </location>
</feature>
<feature type="compositionally biased region" description="Polar residues" evidence="8">
    <location>
        <begin position="300"/>
        <end position="312"/>
    </location>
</feature>
<dbReference type="OrthoDB" id="1742671at2759"/>
<proteinExistence type="predicted"/>
<keyword evidence="3 7" id="KW-0805">Transcription regulation</keyword>
<dbReference type="AlphaFoldDB" id="A0A087GF28"/>
<dbReference type="Gramene" id="KFK28480">
    <property type="protein sequence ID" value="KFK28480"/>
    <property type="gene ID" value="AALP_AA7G001600"/>
</dbReference>
<gene>
    <name evidence="10" type="ordered locus">AALP_Aa7g001600</name>
</gene>
<evidence type="ECO:0000256" key="6">
    <source>
        <dbReference type="ARBA" id="ARBA00023242"/>
    </source>
</evidence>
<evidence type="ECO:0000256" key="7">
    <source>
        <dbReference type="RuleBase" id="RU367031"/>
    </source>
</evidence>
<organism evidence="10 11">
    <name type="scientific">Arabis alpina</name>
    <name type="common">Alpine rock-cress</name>
    <dbReference type="NCBI Taxonomy" id="50452"/>
    <lineage>
        <taxon>Eukaryota</taxon>
        <taxon>Viridiplantae</taxon>
        <taxon>Streptophyta</taxon>
        <taxon>Embryophyta</taxon>
        <taxon>Tracheophyta</taxon>
        <taxon>Spermatophyta</taxon>
        <taxon>Magnoliopsida</taxon>
        <taxon>eudicotyledons</taxon>
        <taxon>Gunneridae</taxon>
        <taxon>Pentapetalae</taxon>
        <taxon>rosids</taxon>
        <taxon>malvids</taxon>
        <taxon>Brassicales</taxon>
        <taxon>Brassicaceae</taxon>
        <taxon>Arabideae</taxon>
        <taxon>Arabis</taxon>
    </lineage>
</organism>
<dbReference type="InterPro" id="IPR017956">
    <property type="entry name" value="AT_hook_DNA-bd_motif"/>
</dbReference>
<keyword evidence="6 7" id="KW-0539">Nucleus</keyword>
<accession>A0A087GF28</accession>
<dbReference type="SMART" id="SM00384">
    <property type="entry name" value="AT_hook"/>
    <property type="match status" value="2"/>
</dbReference>
<keyword evidence="4 7" id="KW-0238">DNA-binding</keyword>
<dbReference type="OMA" id="ANMGWPK"/>
<dbReference type="Gene3D" id="3.30.1330.80">
    <property type="entry name" value="Hypothetical protein, similar to alpha- acetolactate decarboxylase, domain 2"/>
    <property type="match status" value="1"/>
</dbReference>
<dbReference type="GO" id="GO:0005634">
    <property type="term" value="C:nucleus"/>
    <property type="evidence" value="ECO:0007669"/>
    <property type="project" value="UniProtKB-SubCell"/>
</dbReference>
<evidence type="ECO:0000313" key="10">
    <source>
        <dbReference type="EMBL" id="KFK28480.1"/>
    </source>
</evidence>
<feature type="region of interest" description="Disordered" evidence="8">
    <location>
        <begin position="295"/>
        <end position="373"/>
    </location>
</feature>
<feature type="compositionally biased region" description="Basic residues" evidence="8">
    <location>
        <begin position="96"/>
        <end position="105"/>
    </location>
</feature>
<dbReference type="PANTHER" id="PTHR31500:SF63">
    <property type="entry name" value="AT-HOOK MOTIF NUCLEAR-LOCALIZED PROTEIN 13"/>
    <property type="match status" value="1"/>
</dbReference>
<dbReference type="EMBL" id="CM002875">
    <property type="protein sequence ID" value="KFK28480.1"/>
    <property type="molecule type" value="Genomic_DNA"/>
</dbReference>
<sequence length="399" mass="42483">MDSREIHQQQQQQQQQQQPPPGFFNRNPNTVMHHHQRLPFGSLSPHQPQYHHQHQHQHHHPQVQQQIDQKTLESLGFEGSPSSTRFGIGEQQQQQVKKKRGRPRKYAPDGNIALALAPTSPASNSFVGGGGGGTDTAGDNVDNSSDPPAKRNRGRPPGSGKKQLDALGGMGGVGFTPHVIEVQSGEDIALKVRAFSQQGPRAICILSATGAVSSVMLRQASNSNGAIQQHEGRYEIISLSGSFLNTESNGTVTKTGNLSVSLAGQDGRIIGGSVAGTLVAGSQVQVIVGSFVPDVKKQKQSTPVARTQNNPEPASAPANMLSFGGNGGTGSPRSQGQQHSSESSEENESNSSLPHVSNNNNNNHGLFANSTPQQPLQQMPMHMWWAGSGHGHGHGHSDQ</sequence>
<evidence type="ECO:0000259" key="9">
    <source>
        <dbReference type="PROSITE" id="PS51742"/>
    </source>
</evidence>
<evidence type="ECO:0000256" key="8">
    <source>
        <dbReference type="SAM" id="MobiDB-lite"/>
    </source>
</evidence>
<evidence type="ECO:0000256" key="4">
    <source>
        <dbReference type="ARBA" id="ARBA00023125"/>
    </source>
</evidence>
<name>A0A087GF28_ARAAL</name>
<evidence type="ECO:0000256" key="5">
    <source>
        <dbReference type="ARBA" id="ARBA00023163"/>
    </source>
</evidence>
<dbReference type="GO" id="GO:0003680">
    <property type="term" value="F:minor groove of adenine-thymine-rich DNA binding"/>
    <property type="evidence" value="ECO:0007669"/>
    <property type="project" value="UniProtKB-UniRule"/>
</dbReference>